<comment type="function">
    <text evidence="3">Cysteine proteinase inhibitor.</text>
</comment>
<dbReference type="GO" id="GO:0005737">
    <property type="term" value="C:cytoplasm"/>
    <property type="evidence" value="ECO:0007669"/>
    <property type="project" value="TreeGrafter"/>
</dbReference>
<dbReference type="GO" id="GO:0004869">
    <property type="term" value="F:cysteine-type endopeptidase inhibitor activity"/>
    <property type="evidence" value="ECO:0007669"/>
    <property type="project" value="InterPro"/>
</dbReference>
<comment type="similarity">
    <text evidence="1">Belongs to the cystatin family.</text>
</comment>
<dbReference type="InterPro" id="IPR046350">
    <property type="entry name" value="Cystatin_sf"/>
</dbReference>
<evidence type="ECO:0000256" key="3">
    <source>
        <dbReference type="ARBA" id="ARBA00057685"/>
    </source>
</evidence>
<sequence length="145" mass="16285">MLMDWKIVVPLLAVAFIVVSADGIPGGVVDADMKDQATRDALQFAVAEYNKETYRVCWQVAKVVKAQKQVVAGMKYIFTVQMARTLCRKGGVEKYLTVHQDQAVTNQCTFEVWSRPWLGAIQLIKNDCQPLRPKGETTSSRLLHN</sequence>
<evidence type="ECO:0000256" key="2">
    <source>
        <dbReference type="ARBA" id="ARBA00023157"/>
    </source>
</evidence>
<proteinExistence type="inferred from homology"/>
<reference evidence="6" key="3">
    <citation type="submission" date="2025-09" db="UniProtKB">
        <authorList>
            <consortium name="Ensembl"/>
        </authorList>
    </citation>
    <scope>IDENTIFICATION</scope>
</reference>
<dbReference type="RefSeq" id="XP_036812246.1">
    <property type="nucleotide sequence ID" value="XM_036956351.1"/>
</dbReference>
<dbReference type="GeneTree" id="ENSGT00940000154755"/>
<accession>A0A8C7QJZ0</accession>
<dbReference type="InterPro" id="IPR000010">
    <property type="entry name" value="Cystatin_dom"/>
</dbReference>
<evidence type="ECO:0000313" key="7">
    <source>
        <dbReference type="Proteomes" id="UP000694395"/>
    </source>
</evidence>
<dbReference type="Proteomes" id="UP000694395">
    <property type="component" value="Chromosome 20"/>
</dbReference>
<feature type="chain" id="PRO_5035424521" description="Cystatin domain-containing protein" evidence="4">
    <location>
        <begin position="22"/>
        <end position="145"/>
    </location>
</feature>
<dbReference type="PANTHER" id="PTHR46186">
    <property type="entry name" value="CYSTATIN"/>
    <property type="match status" value="1"/>
</dbReference>
<dbReference type="Gene3D" id="3.10.450.10">
    <property type="match status" value="1"/>
</dbReference>
<keyword evidence="4" id="KW-0732">Signal</keyword>
<gene>
    <name evidence="6" type="primary">LOC118942071</name>
</gene>
<evidence type="ECO:0000313" key="6">
    <source>
        <dbReference type="Ensembl" id="ENSOMYP00000037926.2"/>
    </source>
</evidence>
<dbReference type="PROSITE" id="PS00287">
    <property type="entry name" value="CYSTATIN"/>
    <property type="match status" value="1"/>
</dbReference>
<dbReference type="Pfam" id="PF00031">
    <property type="entry name" value="Cystatin"/>
    <property type="match status" value="1"/>
</dbReference>
<feature type="domain" description="Cystatin" evidence="5">
    <location>
        <begin position="23"/>
        <end position="129"/>
    </location>
</feature>
<dbReference type="SUPFAM" id="SSF54403">
    <property type="entry name" value="Cystatin/monellin"/>
    <property type="match status" value="1"/>
</dbReference>
<evidence type="ECO:0000259" key="5">
    <source>
        <dbReference type="SMART" id="SM00043"/>
    </source>
</evidence>
<dbReference type="SMART" id="SM00043">
    <property type="entry name" value="CY"/>
    <property type="match status" value="1"/>
</dbReference>
<dbReference type="GeneID" id="118942071"/>
<evidence type="ECO:0000256" key="4">
    <source>
        <dbReference type="SAM" id="SignalP"/>
    </source>
</evidence>
<dbReference type="InterPro" id="IPR018073">
    <property type="entry name" value="Prot_inh_cystat_CS"/>
</dbReference>
<keyword evidence="7" id="KW-1185">Reference proteome</keyword>
<dbReference type="GO" id="GO:0031982">
    <property type="term" value="C:vesicle"/>
    <property type="evidence" value="ECO:0007669"/>
    <property type="project" value="TreeGrafter"/>
</dbReference>
<dbReference type="OrthoDB" id="1908104at2759"/>
<name>A0A8C7QJZ0_ONCMY</name>
<dbReference type="KEGG" id="omy:118942071"/>
<dbReference type="GO" id="GO:0005615">
    <property type="term" value="C:extracellular space"/>
    <property type="evidence" value="ECO:0007669"/>
    <property type="project" value="TreeGrafter"/>
</dbReference>
<dbReference type="PANTHER" id="PTHR46186:SF12">
    <property type="entry name" value="CYSTATIN C (AMYLOID ANGIOPATHY AND CEREBRAL HEMORRHAGE)-RELATED"/>
    <property type="match status" value="1"/>
</dbReference>
<organism evidence="6 7">
    <name type="scientific">Oncorhynchus mykiss</name>
    <name type="common">Rainbow trout</name>
    <name type="synonym">Salmo gairdneri</name>
    <dbReference type="NCBI Taxonomy" id="8022"/>
    <lineage>
        <taxon>Eukaryota</taxon>
        <taxon>Metazoa</taxon>
        <taxon>Chordata</taxon>
        <taxon>Craniata</taxon>
        <taxon>Vertebrata</taxon>
        <taxon>Euteleostomi</taxon>
        <taxon>Actinopterygii</taxon>
        <taxon>Neopterygii</taxon>
        <taxon>Teleostei</taxon>
        <taxon>Protacanthopterygii</taxon>
        <taxon>Salmoniformes</taxon>
        <taxon>Salmonidae</taxon>
        <taxon>Salmoninae</taxon>
        <taxon>Oncorhynchus</taxon>
    </lineage>
</organism>
<dbReference type="FunFam" id="3.10.450.10:FF:000004">
    <property type="entry name" value="Cystatin C"/>
    <property type="match status" value="1"/>
</dbReference>
<dbReference type="AlphaFoldDB" id="A0A8C7QJZ0"/>
<protein>
    <recommendedName>
        <fullName evidence="5">Cystatin domain-containing protein</fullName>
    </recommendedName>
</protein>
<reference evidence="6" key="1">
    <citation type="submission" date="2020-07" db="EMBL/GenBank/DDBJ databases">
        <title>A long reads based de novo assembly of the rainbow trout Arlee double haploid line genome.</title>
        <authorList>
            <person name="Gao G."/>
            <person name="Palti Y."/>
        </authorList>
    </citation>
    <scope>NUCLEOTIDE SEQUENCE [LARGE SCALE GENOMIC DNA]</scope>
</reference>
<dbReference type="CDD" id="cd00042">
    <property type="entry name" value="CY"/>
    <property type="match status" value="1"/>
</dbReference>
<dbReference type="Ensembl" id="ENSOMYT00000041421.2">
    <property type="protein sequence ID" value="ENSOMYP00000037926.2"/>
    <property type="gene ID" value="ENSOMYG00000017812.2"/>
</dbReference>
<keyword evidence="2" id="KW-1015">Disulfide bond</keyword>
<reference evidence="6" key="2">
    <citation type="submission" date="2025-08" db="UniProtKB">
        <authorList>
            <consortium name="Ensembl"/>
        </authorList>
    </citation>
    <scope>IDENTIFICATION</scope>
</reference>
<evidence type="ECO:0000256" key="1">
    <source>
        <dbReference type="ARBA" id="ARBA00009403"/>
    </source>
</evidence>
<feature type="signal peptide" evidence="4">
    <location>
        <begin position="1"/>
        <end position="21"/>
    </location>
</feature>